<dbReference type="Pfam" id="PF20308">
    <property type="entry name" value="TPR-S"/>
    <property type="match status" value="1"/>
</dbReference>
<evidence type="ECO:0000313" key="4">
    <source>
        <dbReference type="Proteomes" id="UP000509684"/>
    </source>
</evidence>
<organism evidence="1 3">
    <name type="scientific">Candidatus Accumulibacter cognatus</name>
    <dbReference type="NCBI Taxonomy" id="2954383"/>
    <lineage>
        <taxon>Bacteria</taxon>
        <taxon>Pseudomonadati</taxon>
        <taxon>Pseudomonadota</taxon>
        <taxon>Betaproteobacteria</taxon>
        <taxon>Candidatus Accumulibacter</taxon>
    </lineage>
</organism>
<dbReference type="STRING" id="1453999.AW06_001027"/>
<reference evidence="2" key="3">
    <citation type="submission" date="2020-06" db="EMBL/GenBank/DDBJ databases">
        <authorList>
            <person name="Arumugam K."/>
            <person name="Besarab I."/>
            <person name="Haryono M."/>
            <person name="Bagci C."/>
            <person name="Beier S."/>
            <person name="Buchfink B."/>
            <person name="Gorska A."/>
            <person name="Qiu G."/>
            <person name="Huson D.H."/>
            <person name="Williams R.B."/>
        </authorList>
    </citation>
    <scope>NUCLEOTIDE SEQUENCE</scope>
    <source>
        <strain evidence="2">SSA1</strain>
    </source>
</reference>
<keyword evidence="3" id="KW-1185">Reference proteome</keyword>
<dbReference type="InterPro" id="IPR046880">
    <property type="entry name" value="TPR-S"/>
</dbReference>
<dbReference type="Proteomes" id="UP000021315">
    <property type="component" value="Unassembled WGS sequence"/>
</dbReference>
<accession>A0A7D5NCV6</accession>
<proteinExistence type="predicted"/>
<sequence length="671" mass="75018">MRYFVIRGFGVKRDGSGNEFDFERTDRELIAPALALCDFEGGTTGEIPDSGSIHDDMYRLILQADVVVCDISVHNANVFYELGARHALRRKRTVLLKCSESADRTPFDLGDFRYLPYSCERPADAVPALVAAIRRGAASERETDSPIFRALRDLPEAPSDAAVPNDFVQEVQRAKVARDRGWLLMLADELRNLPFERPGLRLVAFAQQAIEDFEAARDSLERLLRLGDRQTGVRFALANIYERGYRRSGRPELMDRAERALDDVLQRPDLPASEHAEALALRGRNLKTLWRQGFEGIADTGERRARACKRQLLDSWQAYRESFQRDLNSFYCGIACLQVGHALLSLSGERRWKAMFRSPREAARQRGELQDELRTLRHVVAAAIERGLAHGSESDRCWARISRADLRFLTDDEAGLNADPSILLDDYEHALLGLEPFYRGAAIGQLQLFAAIGLRAAIAEALIAALRRDEPPAAAPPHLVLFAGHQIDEAGRRPPRFPAHAEQTARELLRERFVRLREQHGPLLLLASAAPGADILAHEVCAELGIPTLLCLPMPLEDVSALAFGKHDGWRNRLLALARQHTEAIRVLQDGPELPHWLNERKPELWQRGIRWIVRSAQASRCNARTLLALWDGDENDSSTGGVAEVVRQARGTGAFAIEPIDSRQLLAASG</sequence>
<dbReference type="RefSeq" id="WP_034945989.1">
    <property type="nucleotide sequence ID" value="NZ_JDST02000017.1"/>
</dbReference>
<protein>
    <recommendedName>
        <fullName evidence="5">DUF4071 domain-containing protein</fullName>
    </recommendedName>
</protein>
<dbReference type="AlphaFoldDB" id="A0A080MBG3"/>
<dbReference type="Gene3D" id="3.40.50.450">
    <property type="match status" value="1"/>
</dbReference>
<dbReference type="EMBL" id="CP058708">
    <property type="protein sequence ID" value="QLH51866.1"/>
    <property type="molecule type" value="Genomic_DNA"/>
</dbReference>
<gene>
    <name evidence="1" type="ORF">AW06_001027</name>
    <name evidence="2" type="ORF">HWD57_20265</name>
</gene>
<reference evidence="2 4" key="2">
    <citation type="journal article" date="2019" name="Microbiome">
        <title>Annotated bacterial chromosomes from frame-shift-corrected long-read metagenomic data.</title>
        <authorList>
            <person name="Arumugam K."/>
            <person name="Bagci C."/>
            <person name="Bessarab I."/>
            <person name="Beier S."/>
            <person name="Buchfink B."/>
            <person name="Gorska A."/>
            <person name="Qiu G."/>
            <person name="Huson D.H."/>
            <person name="Williams R.B.H."/>
        </authorList>
    </citation>
    <scope>NUCLEOTIDE SEQUENCE [LARGE SCALE GENOMIC DNA]</scope>
    <source>
        <strain evidence="2">SSA1</strain>
    </source>
</reference>
<evidence type="ECO:0000313" key="1">
    <source>
        <dbReference type="EMBL" id="KFB77785.1"/>
    </source>
</evidence>
<dbReference type="Proteomes" id="UP000509684">
    <property type="component" value="Chromosome"/>
</dbReference>
<reference evidence="1 3" key="1">
    <citation type="submission" date="2014-02" db="EMBL/GenBank/DDBJ databases">
        <title>Expanding our view of genomic diversity in Candidatus Accumulibacter clades.</title>
        <authorList>
            <person name="Skennerton C.T."/>
            <person name="Barr J.J."/>
            <person name="Slater F.R."/>
            <person name="Bond P.L."/>
            <person name="Tyson G.W."/>
        </authorList>
    </citation>
    <scope>NUCLEOTIDE SEQUENCE [LARGE SCALE GENOMIC DNA]</scope>
    <source>
        <strain evidence="3">SK-02</strain>
    </source>
</reference>
<accession>A0A080MBG3</accession>
<evidence type="ECO:0000313" key="3">
    <source>
        <dbReference type="Proteomes" id="UP000021315"/>
    </source>
</evidence>
<evidence type="ECO:0000313" key="2">
    <source>
        <dbReference type="EMBL" id="QLH51866.1"/>
    </source>
</evidence>
<dbReference type="KEGG" id="acog:HWD57_20265"/>
<name>A0A080MBG3_9PROT</name>
<evidence type="ECO:0008006" key="5">
    <source>
        <dbReference type="Google" id="ProtNLM"/>
    </source>
</evidence>
<dbReference type="EMBL" id="JDST02000017">
    <property type="protein sequence ID" value="KFB77785.1"/>
    <property type="molecule type" value="Genomic_DNA"/>
</dbReference>